<evidence type="ECO:0000313" key="2">
    <source>
        <dbReference type="EMBL" id="KAK9009040.1"/>
    </source>
</evidence>
<proteinExistence type="predicted"/>
<keyword evidence="3" id="KW-1185">Reference proteome</keyword>
<dbReference type="EMBL" id="JBBPBN010000025">
    <property type="protein sequence ID" value="KAK9009040.1"/>
    <property type="molecule type" value="Genomic_DNA"/>
</dbReference>
<gene>
    <name evidence="1" type="ORF">V6N11_014044</name>
    <name evidence="2" type="ORF">V6N11_080514</name>
</gene>
<accession>A0ABR2R7U9</accession>
<evidence type="ECO:0000313" key="1">
    <source>
        <dbReference type="EMBL" id="KAK8491920.1"/>
    </source>
</evidence>
<sequence length="211" mass="23121">MGLLLTYHRAGVAKLRRLEAGGEGGLCRDENTVTVPLLFFHFVGIIQRYEVRATRQTRTRTSRDASSYLPKKSSRFELKDFPLPPGLFLTEAADLTALPNLPDITEQKIKAQDGHKQDLTGECTPLAITILYSNFLQLGNSADGSITLDAGILSQPATSQRLRFESGDKVDCPCFGSSYNNTAYGPCKGKRHRGGTKLTEAEGFTCIHTPV</sequence>
<protein>
    <submittedName>
        <fullName evidence="2">Uncharacterized protein</fullName>
    </submittedName>
</protein>
<dbReference type="Proteomes" id="UP001396334">
    <property type="component" value="Unassembled WGS sequence"/>
</dbReference>
<dbReference type="EMBL" id="JBBPBN010000257">
    <property type="protein sequence ID" value="KAK8491920.1"/>
    <property type="molecule type" value="Genomic_DNA"/>
</dbReference>
<evidence type="ECO:0000313" key="3">
    <source>
        <dbReference type="Proteomes" id="UP001396334"/>
    </source>
</evidence>
<name>A0ABR2R7U9_9ROSI</name>
<comment type="caution">
    <text evidence="2">The sequence shown here is derived from an EMBL/GenBank/DDBJ whole genome shotgun (WGS) entry which is preliminary data.</text>
</comment>
<reference evidence="2 3" key="1">
    <citation type="journal article" date="2024" name="G3 (Bethesda)">
        <title>Genome assembly of Hibiscus sabdariffa L. provides insights into metabolisms of medicinal natural products.</title>
        <authorList>
            <person name="Kim T."/>
        </authorList>
    </citation>
    <scope>NUCLEOTIDE SEQUENCE [LARGE SCALE GENOMIC DNA]</scope>
    <source>
        <strain evidence="2">TK-2024</strain>
        <tissue evidence="2">Old leaves</tissue>
    </source>
</reference>
<organism evidence="2 3">
    <name type="scientific">Hibiscus sabdariffa</name>
    <name type="common">roselle</name>
    <dbReference type="NCBI Taxonomy" id="183260"/>
    <lineage>
        <taxon>Eukaryota</taxon>
        <taxon>Viridiplantae</taxon>
        <taxon>Streptophyta</taxon>
        <taxon>Embryophyta</taxon>
        <taxon>Tracheophyta</taxon>
        <taxon>Spermatophyta</taxon>
        <taxon>Magnoliopsida</taxon>
        <taxon>eudicotyledons</taxon>
        <taxon>Gunneridae</taxon>
        <taxon>Pentapetalae</taxon>
        <taxon>rosids</taxon>
        <taxon>malvids</taxon>
        <taxon>Malvales</taxon>
        <taxon>Malvaceae</taxon>
        <taxon>Malvoideae</taxon>
        <taxon>Hibiscus</taxon>
    </lineage>
</organism>